<dbReference type="Proteomes" id="UP000004910">
    <property type="component" value="Unassembled WGS sequence"/>
</dbReference>
<gene>
    <name evidence="2" type="ORF">CLOSPI_01845</name>
</gene>
<keyword evidence="3" id="KW-1185">Reference proteome</keyword>
<protein>
    <submittedName>
        <fullName evidence="2">Uncharacterized protein</fullName>
    </submittedName>
</protein>
<accession>B1C3M7</accession>
<sequence length="248" mass="29135">MVLRKRGRSMMKYKYTIIIVSLCLIAFGIGIFSRQQKTDNSGYKQVIHSDYDVAYNLEQLKEVSDIIVKGKYVEFIDTWNMSRDPINIQKEDSEYYIEGKNYRFQIEEVIKGNPESDSIIVSIESATRNSIDFRENDNDQPDIHHYMYTNPRFIEPDIGNEYVLFLDYNNSIENFDYYYGAIEPFSIKIENNKTILQSNLIIDKIRKQKESTAINVDGVEVNVKEELVPLDDFIGEMDYDQLKNMLFN</sequence>
<name>B1C3M7_9FIRM</name>
<feature type="transmembrane region" description="Helical" evidence="1">
    <location>
        <begin position="12"/>
        <end position="32"/>
    </location>
</feature>
<dbReference type="AlphaFoldDB" id="B1C3M7"/>
<reference evidence="2" key="2">
    <citation type="submission" date="2014-06" db="EMBL/GenBank/DDBJ databases">
        <title>Draft genome sequence of Clostridium spiroforme (DSM 1552).</title>
        <authorList>
            <person name="Sudarsanam P."/>
            <person name="Ley R."/>
            <person name="Guruge J."/>
            <person name="Turnbaugh P.J."/>
            <person name="Mahowald M."/>
            <person name="Liep D."/>
            <person name="Gordon J."/>
        </authorList>
    </citation>
    <scope>NUCLEOTIDE SEQUENCE</scope>
    <source>
        <strain evidence="2">DSM 1552</strain>
    </source>
</reference>
<dbReference type="eggNOG" id="ENOG5033CMI">
    <property type="taxonomic scope" value="Bacteria"/>
</dbReference>
<keyword evidence="1" id="KW-1133">Transmembrane helix</keyword>
<proteinExistence type="predicted"/>
<dbReference type="HOGENOM" id="CLU_1140805_0_0_9"/>
<keyword evidence="1" id="KW-0812">Transmembrane</keyword>
<evidence type="ECO:0000313" key="2">
    <source>
        <dbReference type="EMBL" id="EDS74261.1"/>
    </source>
</evidence>
<dbReference type="EMBL" id="ABIK02000014">
    <property type="protein sequence ID" value="EDS74261.1"/>
    <property type="molecule type" value="Genomic_DNA"/>
</dbReference>
<keyword evidence="1" id="KW-0472">Membrane</keyword>
<comment type="caution">
    <text evidence="2">The sequence shown here is derived from an EMBL/GenBank/DDBJ whole genome shotgun (WGS) entry which is preliminary data.</text>
</comment>
<organism evidence="2 3">
    <name type="scientific">Thomasclavelia spiroformis DSM 1552</name>
    <dbReference type="NCBI Taxonomy" id="428126"/>
    <lineage>
        <taxon>Bacteria</taxon>
        <taxon>Bacillati</taxon>
        <taxon>Bacillota</taxon>
        <taxon>Erysipelotrichia</taxon>
        <taxon>Erysipelotrichales</taxon>
        <taxon>Coprobacillaceae</taxon>
        <taxon>Thomasclavelia</taxon>
    </lineage>
</organism>
<reference evidence="2" key="1">
    <citation type="submission" date="2008-02" db="EMBL/GenBank/DDBJ databases">
        <authorList>
            <person name="Fulton L."/>
            <person name="Clifton S."/>
            <person name="Fulton B."/>
            <person name="Xu J."/>
            <person name="Minx P."/>
            <person name="Pepin K.H."/>
            <person name="Johnson M."/>
            <person name="Thiruvilangam P."/>
            <person name="Bhonagiri V."/>
            <person name="Nash W.E."/>
            <person name="Mardis E.R."/>
            <person name="Wilson R.K."/>
        </authorList>
    </citation>
    <scope>NUCLEOTIDE SEQUENCE [LARGE SCALE GENOMIC DNA]</scope>
    <source>
        <strain evidence="2">DSM 1552</strain>
    </source>
</reference>
<evidence type="ECO:0000256" key="1">
    <source>
        <dbReference type="SAM" id="Phobius"/>
    </source>
</evidence>
<evidence type="ECO:0000313" key="3">
    <source>
        <dbReference type="Proteomes" id="UP000004910"/>
    </source>
</evidence>